<gene>
    <name evidence="1" type="ORF">V6250_07860</name>
</gene>
<keyword evidence="1" id="KW-0378">Hydrolase</keyword>
<comment type="caution">
    <text evidence="1">The sequence shown here is derived from an EMBL/GenBank/DDBJ whole genome shotgun (WGS) entry which is preliminary data.</text>
</comment>
<protein>
    <submittedName>
        <fullName evidence="1">Lactonase family protein</fullName>
        <ecNumber evidence="1">3.1.1.-</ecNumber>
    </submittedName>
</protein>
<proteinExistence type="predicted"/>
<sequence length="383" mass="42488">MLFKTHYTNMIALIISCLLLSVAPVCAADNKSNILNIIVGTYSNTSLAKEEQGVFLLQYDTDKHTFKEPMLVSNAQNTSYTNYDKTTKILYSVIEEDAGRIASHQWSKNTLSLEPIDSISSFGAYPCFININPSSSQLAVANYNSGNIAIVDYDPQTGKFKRNTQNYTFFGNSVDLKRQRRSHAHWVKWSKDNKYLYTVNLGIDKIFIKSVDDTNHTLSDSKVALSLPPGSGPRHMAFHPNMKVAYVINELNNTLTVTKVEKSGKLNHTQTVSTLPKGSQSISQAGHMQISEDGKFLYVTNRGDNSIGVYAIQSQGNVELIQHIDTQGEWPRFFLITPDGKSLLVANQHTNNISAFSISNDGLLSFTGNDVIISHPVSLIPVN</sequence>
<reference evidence="1" key="1">
    <citation type="submission" date="2024-02" db="EMBL/GenBank/DDBJ databases">
        <title>Bacteria isolated from the canopy kelp, Nereocystis luetkeana.</title>
        <authorList>
            <person name="Pfister C.A."/>
            <person name="Younker I.T."/>
            <person name="Light S.H."/>
        </authorList>
    </citation>
    <scope>NUCLEOTIDE SEQUENCE</scope>
    <source>
        <strain evidence="1">TN.2.01</strain>
    </source>
</reference>
<dbReference type="Proteomes" id="UP001374952">
    <property type="component" value="Unassembled WGS sequence"/>
</dbReference>
<name>A0ACC6R2F1_9GAMM</name>
<keyword evidence="2" id="KW-1185">Reference proteome</keyword>
<evidence type="ECO:0000313" key="2">
    <source>
        <dbReference type="Proteomes" id="UP001374952"/>
    </source>
</evidence>
<dbReference type="EMBL" id="JBAKAX010000006">
    <property type="protein sequence ID" value="MEL0604079.1"/>
    <property type="molecule type" value="Genomic_DNA"/>
</dbReference>
<organism evidence="1 2">
    <name type="scientific">Pseudoalteromonas undina</name>
    <dbReference type="NCBI Taxonomy" id="43660"/>
    <lineage>
        <taxon>Bacteria</taxon>
        <taxon>Pseudomonadati</taxon>
        <taxon>Pseudomonadota</taxon>
        <taxon>Gammaproteobacteria</taxon>
        <taxon>Alteromonadales</taxon>
        <taxon>Pseudoalteromonadaceae</taxon>
        <taxon>Pseudoalteromonas</taxon>
    </lineage>
</organism>
<evidence type="ECO:0000313" key="1">
    <source>
        <dbReference type="EMBL" id="MEL0604079.1"/>
    </source>
</evidence>
<dbReference type="EC" id="3.1.1.-" evidence="1"/>
<accession>A0ACC6R2F1</accession>